<keyword evidence="2" id="KW-1185">Reference proteome</keyword>
<sequence length="248" mass="27882">MNELLKDGERIDEIGFGNLRLIQKPEDFCYGIDAVLLATFAQVKKRGRAVDLGTGTGIIPLILSHRTEASELVGVEIQKDSYERGLRNISLNDLSERVSIINTDIKLLTKDKKLSPGSFDTVLSNPPYVSGNGGLKNKMAAKTIARHETTAGLADFIREAALLLKDRGDFYLVHRPNRLVDICTLSRKNKLEPKELMFVSPNRTAAPNILLLHCVKNGRPELKFLDPLFVYDEEGNYTEEILKRYERI</sequence>
<evidence type="ECO:0000313" key="2">
    <source>
        <dbReference type="Proteomes" id="UP000594014"/>
    </source>
</evidence>
<protein>
    <submittedName>
        <fullName evidence="1">tRNA1(Val) (Adenine(37)-N6)-methyltransferase</fullName>
    </submittedName>
</protein>
<name>A0ACD1AGI6_9FIRM</name>
<evidence type="ECO:0000313" key="1">
    <source>
        <dbReference type="EMBL" id="QOX65575.1"/>
    </source>
</evidence>
<organism evidence="1 2">
    <name type="scientific">Anoxybacterium hadale</name>
    <dbReference type="NCBI Taxonomy" id="3408580"/>
    <lineage>
        <taxon>Bacteria</taxon>
        <taxon>Bacillati</taxon>
        <taxon>Bacillota</taxon>
        <taxon>Clostridia</taxon>
        <taxon>Peptostreptococcales</taxon>
        <taxon>Anaerovoracaceae</taxon>
        <taxon>Anoxybacterium</taxon>
    </lineage>
</organism>
<proteinExistence type="predicted"/>
<reference evidence="1" key="1">
    <citation type="submission" date="2019-08" db="EMBL/GenBank/DDBJ databases">
        <title>Genome sequence of Clostridiales bacterium MT110.</title>
        <authorList>
            <person name="Cao J."/>
        </authorList>
    </citation>
    <scope>NUCLEOTIDE SEQUENCE</scope>
    <source>
        <strain evidence="1">MT110</strain>
    </source>
</reference>
<gene>
    <name evidence="1" type="ORF">FRZ06_20560</name>
</gene>
<dbReference type="Proteomes" id="UP000594014">
    <property type="component" value="Chromosome"/>
</dbReference>
<accession>A0ACD1AGI6</accession>
<dbReference type="EMBL" id="CP042469">
    <property type="protein sequence ID" value="QOX65575.1"/>
    <property type="molecule type" value="Genomic_DNA"/>
</dbReference>